<gene>
    <name evidence="2" type="ORF">JW984_15650</name>
</gene>
<dbReference type="Proteomes" id="UP000809273">
    <property type="component" value="Unassembled WGS sequence"/>
</dbReference>
<evidence type="ECO:0000313" key="2">
    <source>
        <dbReference type="EMBL" id="MBN1574632.1"/>
    </source>
</evidence>
<feature type="domain" description="HD" evidence="1">
    <location>
        <begin position="21"/>
        <end position="124"/>
    </location>
</feature>
<dbReference type="Gene3D" id="1.10.3210.10">
    <property type="entry name" value="Hypothetical protein af1432"/>
    <property type="match status" value="1"/>
</dbReference>
<organism evidence="2 3">
    <name type="scientific">Candidatus Zymogenus saltonus</name>
    <dbReference type="NCBI Taxonomy" id="2844893"/>
    <lineage>
        <taxon>Bacteria</taxon>
        <taxon>Deltaproteobacteria</taxon>
        <taxon>Candidatus Zymogenia</taxon>
        <taxon>Candidatus Zymogeniales</taxon>
        <taxon>Candidatus Zymogenaceae</taxon>
        <taxon>Candidatus Zymogenus</taxon>
    </lineage>
</organism>
<evidence type="ECO:0000313" key="3">
    <source>
        <dbReference type="Proteomes" id="UP000809273"/>
    </source>
</evidence>
<dbReference type="InterPro" id="IPR003607">
    <property type="entry name" value="HD/PDEase_dom"/>
</dbReference>
<dbReference type="EMBL" id="JAFGIX010000085">
    <property type="protein sequence ID" value="MBN1574632.1"/>
    <property type="molecule type" value="Genomic_DNA"/>
</dbReference>
<sequence>MLLEDRLIEEVKRLFGDDQKRIDHALTVFGYASEIMKAEGGDPKVVVSAALLHDIGIKEAERKHGSSAAKYQEMEGPRIAEGIMRDVGLDADTIDHVCRIVGSHHSARDIDTVEFRIIWDADWIVNIPDLYDVEDKGKLAGVIKKLFRTKSGREIAEGKYL</sequence>
<accession>A0A9D8KJG1</accession>
<reference evidence="2" key="2">
    <citation type="submission" date="2021-01" db="EMBL/GenBank/DDBJ databases">
        <authorList>
            <person name="Hahn C.R."/>
            <person name="Youssef N.H."/>
            <person name="Elshahed M."/>
        </authorList>
    </citation>
    <scope>NUCLEOTIDE SEQUENCE</scope>
    <source>
        <strain evidence="2">Zod_Metabat.24</strain>
    </source>
</reference>
<dbReference type="CDD" id="cd00077">
    <property type="entry name" value="HDc"/>
    <property type="match status" value="1"/>
</dbReference>
<reference evidence="2" key="1">
    <citation type="journal article" date="2021" name="Environ. Microbiol.">
        <title>Genomic characterization of three novel Desulfobacterota classes expand the metabolic and phylogenetic diversity of the phylum.</title>
        <authorList>
            <person name="Murphy C.L."/>
            <person name="Biggerstaff J."/>
            <person name="Eichhorn A."/>
            <person name="Ewing E."/>
            <person name="Shahan R."/>
            <person name="Soriano D."/>
            <person name="Stewart S."/>
            <person name="VanMol K."/>
            <person name="Walker R."/>
            <person name="Walters P."/>
            <person name="Elshahed M.S."/>
            <person name="Youssef N.H."/>
        </authorList>
    </citation>
    <scope>NUCLEOTIDE SEQUENCE</scope>
    <source>
        <strain evidence="2">Zod_Metabat.24</strain>
    </source>
</reference>
<dbReference type="AlphaFoldDB" id="A0A9D8KJG1"/>
<name>A0A9D8KJG1_9DELT</name>
<comment type="caution">
    <text evidence="2">The sequence shown here is derived from an EMBL/GenBank/DDBJ whole genome shotgun (WGS) entry which is preliminary data.</text>
</comment>
<dbReference type="Pfam" id="PF01966">
    <property type="entry name" value="HD"/>
    <property type="match status" value="1"/>
</dbReference>
<dbReference type="InterPro" id="IPR006674">
    <property type="entry name" value="HD_domain"/>
</dbReference>
<dbReference type="SUPFAM" id="SSF109604">
    <property type="entry name" value="HD-domain/PDEase-like"/>
    <property type="match status" value="1"/>
</dbReference>
<evidence type="ECO:0000259" key="1">
    <source>
        <dbReference type="Pfam" id="PF01966"/>
    </source>
</evidence>
<proteinExistence type="predicted"/>
<protein>
    <submittedName>
        <fullName evidence="2">HD domain-containing protein</fullName>
    </submittedName>
</protein>